<dbReference type="SUPFAM" id="SSF56112">
    <property type="entry name" value="Protein kinase-like (PK-like)"/>
    <property type="match status" value="1"/>
</dbReference>
<feature type="compositionally biased region" description="Basic and acidic residues" evidence="8">
    <location>
        <begin position="1067"/>
        <end position="1086"/>
    </location>
</feature>
<accession>A0ABR0S7Q6</accession>
<keyword evidence="2" id="KW-0813">Transport</keyword>
<keyword evidence="6" id="KW-0072">Autophagy</keyword>
<evidence type="ECO:0000256" key="8">
    <source>
        <dbReference type="SAM" id="MobiDB-lite"/>
    </source>
</evidence>
<dbReference type="PANTHER" id="PTHR24348:SF68">
    <property type="entry name" value="SERINE_THREONINE-PROTEIN KINASE ATG1C"/>
    <property type="match status" value="1"/>
</dbReference>
<keyword evidence="10" id="KW-0808">Transferase</keyword>
<feature type="region of interest" description="Disordered" evidence="8">
    <location>
        <begin position="989"/>
        <end position="1201"/>
    </location>
</feature>
<dbReference type="InterPro" id="IPR045269">
    <property type="entry name" value="Atg1-like"/>
</dbReference>
<feature type="compositionally biased region" description="Polar residues" evidence="8">
    <location>
        <begin position="388"/>
        <end position="399"/>
    </location>
</feature>
<dbReference type="InterPro" id="IPR000719">
    <property type="entry name" value="Prot_kinase_dom"/>
</dbReference>
<evidence type="ECO:0000256" key="2">
    <source>
        <dbReference type="ARBA" id="ARBA00022448"/>
    </source>
</evidence>
<dbReference type="InterPro" id="IPR011009">
    <property type="entry name" value="Kinase-like_dom_sf"/>
</dbReference>
<evidence type="ECO:0000256" key="5">
    <source>
        <dbReference type="ARBA" id="ARBA00022833"/>
    </source>
</evidence>
<feature type="compositionally biased region" description="Basic and acidic residues" evidence="8">
    <location>
        <begin position="530"/>
        <end position="548"/>
    </location>
</feature>
<proteinExistence type="predicted"/>
<feature type="compositionally biased region" description="Basic and acidic residues" evidence="8">
    <location>
        <begin position="1109"/>
        <end position="1131"/>
    </location>
</feature>
<feature type="region of interest" description="Disordered" evidence="8">
    <location>
        <begin position="324"/>
        <end position="345"/>
    </location>
</feature>
<evidence type="ECO:0000256" key="6">
    <source>
        <dbReference type="ARBA" id="ARBA00023006"/>
    </source>
</evidence>
<organism evidence="10 11">
    <name type="scientific">Cladobotryum mycophilum</name>
    <dbReference type="NCBI Taxonomy" id="491253"/>
    <lineage>
        <taxon>Eukaryota</taxon>
        <taxon>Fungi</taxon>
        <taxon>Dikarya</taxon>
        <taxon>Ascomycota</taxon>
        <taxon>Pezizomycotina</taxon>
        <taxon>Sordariomycetes</taxon>
        <taxon>Hypocreomycetidae</taxon>
        <taxon>Hypocreales</taxon>
        <taxon>Hypocreaceae</taxon>
        <taxon>Cladobotryum</taxon>
    </lineage>
</organism>
<feature type="domain" description="Protein kinase" evidence="9">
    <location>
        <begin position="49"/>
        <end position="315"/>
    </location>
</feature>
<dbReference type="Gene3D" id="1.10.510.10">
    <property type="entry name" value="Transferase(Phosphotransferase) domain 1"/>
    <property type="match status" value="1"/>
</dbReference>
<dbReference type="PROSITE" id="PS00518">
    <property type="entry name" value="ZF_RING_1"/>
    <property type="match status" value="1"/>
</dbReference>
<keyword evidence="5" id="KW-0862">Zinc</keyword>
<comment type="subcellular location">
    <subcellularLocation>
        <location evidence="1">Preautophagosomal structure membrane</location>
        <topology evidence="1">Peripheral membrane protein</topology>
    </subcellularLocation>
</comment>
<evidence type="ECO:0000256" key="1">
    <source>
        <dbReference type="ARBA" id="ARBA00004623"/>
    </source>
</evidence>
<dbReference type="PANTHER" id="PTHR24348">
    <property type="entry name" value="SERINE/THREONINE-PROTEIN KINASE UNC-51-RELATED"/>
    <property type="match status" value="1"/>
</dbReference>
<feature type="compositionally biased region" description="Low complexity" evidence="8">
    <location>
        <begin position="515"/>
        <end position="529"/>
    </location>
</feature>
<feature type="region of interest" description="Disordered" evidence="8">
    <location>
        <begin position="387"/>
        <end position="408"/>
    </location>
</feature>
<keyword evidence="11" id="KW-1185">Reference proteome</keyword>
<dbReference type="InterPro" id="IPR017907">
    <property type="entry name" value="Znf_RING_CS"/>
</dbReference>
<keyword evidence="4" id="KW-0863">Zinc-finger</keyword>
<dbReference type="GO" id="GO:0016301">
    <property type="term" value="F:kinase activity"/>
    <property type="evidence" value="ECO:0007669"/>
    <property type="project" value="UniProtKB-KW"/>
</dbReference>
<comment type="caution">
    <text evidence="10">The sequence shown here is derived from an EMBL/GenBank/DDBJ whole genome shotgun (WGS) entry which is preliminary data.</text>
</comment>
<dbReference type="Pfam" id="PF00069">
    <property type="entry name" value="Pkinase"/>
    <property type="match status" value="1"/>
</dbReference>
<evidence type="ECO:0000313" key="10">
    <source>
        <dbReference type="EMBL" id="KAK5988212.1"/>
    </source>
</evidence>
<feature type="compositionally biased region" description="Basic residues" evidence="8">
    <location>
        <begin position="1042"/>
        <end position="1051"/>
    </location>
</feature>
<dbReference type="SMART" id="SM00220">
    <property type="entry name" value="S_TKc"/>
    <property type="match status" value="1"/>
</dbReference>
<evidence type="ECO:0000256" key="3">
    <source>
        <dbReference type="ARBA" id="ARBA00022723"/>
    </source>
</evidence>
<evidence type="ECO:0000259" key="9">
    <source>
        <dbReference type="PROSITE" id="PS50011"/>
    </source>
</evidence>
<dbReference type="Proteomes" id="UP001338125">
    <property type="component" value="Unassembled WGS sequence"/>
</dbReference>
<keyword evidence="10" id="KW-0418">Kinase</keyword>
<evidence type="ECO:0000256" key="4">
    <source>
        <dbReference type="ARBA" id="ARBA00022771"/>
    </source>
</evidence>
<feature type="region of interest" description="Disordered" evidence="8">
    <location>
        <begin position="466"/>
        <end position="553"/>
    </location>
</feature>
<protein>
    <recommendedName>
        <fullName evidence="7">Autophagy-related protein 1</fullName>
    </recommendedName>
</protein>
<reference evidence="10 11" key="1">
    <citation type="submission" date="2024-01" db="EMBL/GenBank/DDBJ databases">
        <title>Complete genome of Cladobotryum mycophilum ATHUM6906.</title>
        <authorList>
            <person name="Christinaki A.C."/>
            <person name="Myridakis A.I."/>
            <person name="Kouvelis V.N."/>
        </authorList>
    </citation>
    <scope>NUCLEOTIDE SEQUENCE [LARGE SCALE GENOMIC DNA]</scope>
    <source>
        <strain evidence="10 11">ATHUM6906</strain>
    </source>
</reference>
<feature type="compositionally biased region" description="Basic and acidic residues" evidence="8">
    <location>
        <begin position="1192"/>
        <end position="1201"/>
    </location>
</feature>
<keyword evidence="3" id="KW-0479">Metal-binding</keyword>
<evidence type="ECO:0000256" key="7">
    <source>
        <dbReference type="ARBA" id="ARBA00030237"/>
    </source>
</evidence>
<name>A0ABR0S7Q6_9HYPO</name>
<evidence type="ECO:0000313" key="11">
    <source>
        <dbReference type="Proteomes" id="UP001338125"/>
    </source>
</evidence>
<dbReference type="InterPro" id="IPR008271">
    <property type="entry name" value="Ser/Thr_kinase_AS"/>
</dbReference>
<dbReference type="EMBL" id="JAVFKD010000016">
    <property type="protein sequence ID" value="KAK5988212.1"/>
    <property type="molecule type" value="Genomic_DNA"/>
</dbReference>
<gene>
    <name evidence="10" type="ORF">PT974_12352</name>
</gene>
<dbReference type="PROSITE" id="PS50011">
    <property type="entry name" value="PROTEIN_KINASE_DOM"/>
    <property type="match status" value="1"/>
</dbReference>
<dbReference type="PROSITE" id="PS00108">
    <property type="entry name" value="PROTEIN_KINASE_ST"/>
    <property type="match status" value="1"/>
</dbReference>
<sequence length="1201" mass="136459">MPPFPENRFSDLVRDSKIETEVHDACIQHTFYESGLSARKRLIRREERWARESCLGQGAYGRVYLERCVHGTEQKLRAVKEVKKFVVPGQDLEYLRELEAIIKFSNPRYAHCFVRSYGWFEIGDSVFIAMEYLRMGDLQRYLTRPLPESEARQITTQVLEGLGFMHENGFVHRDVKPGNIMVVTAGPDWFVKIADFGISKRRQQDVTSLRTPQRGTVGFAAPESLGFSQESTATYTYSVDMWSLGTMVYRMLANTLPFQNIGDMFKYVNGMLSFPSSLLEKHNVSEQGQDLIVKLMSPNPQHRPAAALAMEHDWVSLHLDIADGGSKSREAPEDPLSDDETRQKAGSLPITEVFDVMAEPTWASAASKAWSEVSTNRMTFAMDKTIRSNRTSNHPQQPSVKDAVDDDLGRQRRSTITATLFEETTIKPSQVVNYQSPSIEDVQDESEIRNQEDYLPVDWSVPLELSTEDCSGKDPCSPSSVPDMSTTKERLRTPAPKISSKRPQVVTSRLENDYSSVSEVSLSSNGSDDIISHDSDPPLNSHPKERPKFGASPYVENYSDFDEFRWTPRQDRSINGQANVKTKPYIEEYSDDSIPIKRSKSEGKTKISKPYIEEYSDDMPGSRLKSGGSQHTTYGSEVTNQWSASDTPVPLYIDSDSATDESSEFVNCDSCNWKFDFSSDPIELLTCGHYMCYRCLFQILTLSLVSPMYMPPRCCSHELGVIGVGNFKRLNSGTDFKNISDAWHSLKRLKKFKWKCPRGHPPRDGSLLVTNTQTAVWKQEDLEHSSDPYYRYNEYCLFCSKMLLGEGTCRCRAAQAITNFIDKLNGTDVFQVLTPMSSQIKNVMQIRTKMTEKEHIEYQTLDEMERKEELKYPTLPKVVSRPPPSPTPIPPPPPPECYACRAPMEGGSERIYSQVCRKCTRQLCSRCGSQWGNCNCFVYNSEYKPDPYRMQQPIITQDREKGWDDAYMYGQYIEASRVKEGLKAKEGLKRSPTYIREQPPASPTPPPVANQNPPFAPPDEQDDARRFSARPRRGSTESSRMQRGKTYRKSSRGPLDEPVLSTMRALNQERRHDDIYPLSERREDNFAPRIFEPAISGTRRASPKSRNPSPRDRAFQSDRRVTGDDSGRLDHASNGQVPYQSRALESQDLLRQPPFGRSGPEAIVQPVPQFGKVKTSKAYGYDDVQYSSSYRSPERGYDTYA</sequence>